<sequence length="1084" mass="120619">MLPMSIITHQVRSVAATETPYDDFFRAEHLRTSTQSLHSIFVTTQAFLEGDSGIVAFKTHTGGIMTITPSGYSLLEASYKDNTYCLGAIDTGIFEKKIRFATLAVNPLEHLGDNIVLLSTTNELLVYRLENKQFIKKGMLSLTGYLMGVRSDAGQSCSENQTTRSEVADATNPVAAVSGKGPDTCGTSDTRDILDTLVASYQSNISSKFPAAKSKEDIAEHLCSCAIGREFLAFSIDKFFYLVRILDTSSCGMPAIVLKRGFSSEINSLYILSDGPKDVTLVVSSGSICSIVKVTGLDTGSPKSDTRTFSLSQPASRDSLAYVTAVAVSPFVADYWLLGTNQGQLLVMSLKSEQPIFSTLLSSLPITSLSFSSLQPDVFSVSSRHKIMICQYVFSLVIMAQFTAPQFVSIIAGGIHCIAPAQPLSLWYGLDNNKLIFESLGVNYPKWTRKVITSFLRGASSMQVIYDKVLCACRQYSAEFVENYVSFSSLLYARDFKQCYSFIFSLVNAIDESGMPLATELMQYFFGLLRPIQQYFQVSQTTSVLKPVPLTPSLNKVLAGFSLSIPSSLDKKYCLMPSLTEAMQYSAYEIRFRLDDTCNRMKLSEGQIKDKLLKELHILLDKSVEACLKVKDDPIVSLVLLRYIFDVAVLIDRKRHDVTVYRYFSELLDVLRINSNAVATFLKPIYPSTLSLRGTIRLDEFFMAVVAPIKHVINNFGDSKDAKQTDLTWSEHAIWALYTSVLHPSTRAVADYEYRDNVSAAEYPTLTVLLSQGRPAVGTDGGSSQDVVSSVTDLCRRQDRLFGAIAESNKVPMTPGTFAELLDGRLDNQLMGSQFVLLESLYSYIYSHTTRENLRKLEELCSSLIAMFNDEIIGTRSHRQTDSIAWAGSGIHSVTMGVTVDKPIEVTGSPHKDKIYKHFGLTEVTTPIKKYESIFVPFPILGAIYGVIMTVFWPRTLHDLSRKINNVGADLLSEFLSELCEILTNVYVMANISPNEFIERYVPNEVCNIFRYNIQGTRVRGILERFIKLYVSSIQKTSDPAKVAIYQQDMATCKTLMSFFASVRLTEFESAIDKLRREISNALT</sequence>
<evidence type="ECO:0000313" key="2">
    <source>
        <dbReference type="EMBL" id="ESU36734.1"/>
    </source>
</evidence>
<comment type="caution">
    <text evidence="2">The sequence shown here is derived from an EMBL/GenBank/DDBJ whole genome shotgun (WGS) entry which is preliminary data.</text>
</comment>
<dbReference type="VEuPathDB" id="GiardiaDB:DHA2_153060"/>
<name>V6TDK4_GIAIN</name>
<dbReference type="VEuPathDB" id="GiardiaDB:QR46_1830"/>
<dbReference type="SUPFAM" id="SSF50978">
    <property type="entry name" value="WD40 repeat-like"/>
    <property type="match status" value="1"/>
</dbReference>
<keyword evidence="1" id="KW-0472">Membrane</keyword>
<gene>
    <name evidence="2" type="ORF">DHA2_153060</name>
</gene>
<dbReference type="Proteomes" id="UP000018320">
    <property type="component" value="Unassembled WGS sequence"/>
</dbReference>
<keyword evidence="1" id="KW-0812">Transmembrane</keyword>
<accession>V6TDK4</accession>
<dbReference type="Gene3D" id="2.130.10.10">
    <property type="entry name" value="YVTN repeat-like/Quinoprotein amine dehydrogenase"/>
    <property type="match status" value="1"/>
</dbReference>
<reference evidence="2 3" key="2">
    <citation type="journal article" date="2013" name="Genome Biol. Evol.">
        <title>Genome sequencing of Giardia lamblia genotypes A2 and B isolates (DH and GS) and comparative analysis with the genomes of genotypes A1 and E (WB and Pig).</title>
        <authorList>
            <person name="Adam R.D."/>
            <person name="Dahlstrom E.W."/>
            <person name="Martens C.A."/>
            <person name="Bruno D.P."/>
            <person name="Barbian K.D."/>
            <person name="Ricklefs S.M."/>
            <person name="Hernandez M.M."/>
            <person name="Narla N.P."/>
            <person name="Patel R.B."/>
            <person name="Porcella S.F."/>
            <person name="Nash T.E."/>
        </authorList>
    </citation>
    <scope>NUCLEOTIDE SEQUENCE [LARGE SCALE GENOMIC DNA]</scope>
    <source>
        <strain evidence="2 3">DH</strain>
    </source>
</reference>
<evidence type="ECO:0000313" key="3">
    <source>
        <dbReference type="Proteomes" id="UP000018320"/>
    </source>
</evidence>
<dbReference type="VEuPathDB" id="GiardiaDB:GL50803_0014972"/>
<dbReference type="VEuPathDB" id="GiardiaDB:GL50581_3864"/>
<reference evidence="3" key="1">
    <citation type="submission" date="2012-02" db="EMBL/GenBank/DDBJ databases">
        <title>Genome sequencing of Giardia lamblia Genotypes A2 and B isolates (DH and GS) and comparative analysis with the genomes of Genotypes A1 and E (WB and Pig).</title>
        <authorList>
            <person name="Adam R."/>
            <person name="Dahlstrom E."/>
            <person name="Martens C."/>
            <person name="Bruno D."/>
            <person name="Barbian K."/>
            <person name="Porcella S.F."/>
            <person name="Nash T."/>
        </authorList>
    </citation>
    <scope>NUCLEOTIDE SEQUENCE</scope>
    <source>
        <strain evidence="3">DH</strain>
    </source>
</reference>
<feature type="transmembrane region" description="Helical" evidence="1">
    <location>
        <begin position="934"/>
        <end position="953"/>
    </location>
</feature>
<dbReference type="EMBL" id="AHGT01000041">
    <property type="protein sequence ID" value="ESU36734.1"/>
    <property type="molecule type" value="Genomic_DNA"/>
</dbReference>
<keyword evidence="1" id="KW-1133">Transmembrane helix</keyword>
<organism evidence="2 3">
    <name type="scientific">Giardia intestinalis</name>
    <name type="common">Giardia lamblia</name>
    <dbReference type="NCBI Taxonomy" id="5741"/>
    <lineage>
        <taxon>Eukaryota</taxon>
        <taxon>Metamonada</taxon>
        <taxon>Diplomonadida</taxon>
        <taxon>Hexamitidae</taxon>
        <taxon>Giardiinae</taxon>
        <taxon>Giardia</taxon>
    </lineage>
</organism>
<evidence type="ECO:0000256" key="1">
    <source>
        <dbReference type="SAM" id="Phobius"/>
    </source>
</evidence>
<proteinExistence type="predicted"/>
<protein>
    <submittedName>
        <fullName evidence="2">Uncharacterized protein</fullName>
    </submittedName>
</protein>
<dbReference type="AlphaFoldDB" id="V6TDK4"/>
<dbReference type="InterPro" id="IPR015943">
    <property type="entry name" value="WD40/YVTN_repeat-like_dom_sf"/>
</dbReference>
<dbReference type="InterPro" id="IPR036322">
    <property type="entry name" value="WD40_repeat_dom_sf"/>
</dbReference>